<comment type="caution">
    <text evidence="1">The sequence shown here is derived from an EMBL/GenBank/DDBJ whole genome shotgun (WGS) entry which is preliminary data.</text>
</comment>
<dbReference type="SUPFAM" id="SSF52058">
    <property type="entry name" value="L domain-like"/>
    <property type="match status" value="1"/>
</dbReference>
<dbReference type="Gene3D" id="3.80.10.10">
    <property type="entry name" value="Ribonuclease Inhibitor"/>
    <property type="match status" value="1"/>
</dbReference>
<evidence type="ECO:0000313" key="2">
    <source>
        <dbReference type="Proteomes" id="UP001652394"/>
    </source>
</evidence>
<dbReference type="RefSeq" id="WP_059066329.1">
    <property type="nucleotide sequence ID" value="NZ_JAOQJX010000004.1"/>
</dbReference>
<dbReference type="EMBL" id="JAOQJX010000004">
    <property type="protein sequence ID" value="MCU6746841.1"/>
    <property type="molecule type" value="Genomic_DNA"/>
</dbReference>
<dbReference type="Pfam" id="PF13306">
    <property type="entry name" value="LRR_5"/>
    <property type="match status" value="1"/>
</dbReference>
<accession>A0ABT2TA37</accession>
<reference evidence="1 2" key="1">
    <citation type="journal article" date="2021" name="ISME Commun">
        <title>Automated analysis of genomic sequences facilitates high-throughput and comprehensive description of bacteria.</title>
        <authorList>
            <person name="Hitch T.C.A."/>
        </authorList>
    </citation>
    <scope>NUCLEOTIDE SEQUENCE [LARGE SCALE GENOMIC DNA]</scope>
    <source>
        <strain evidence="1 2">H2_18</strain>
    </source>
</reference>
<proteinExistence type="predicted"/>
<dbReference type="Proteomes" id="UP001652394">
    <property type="component" value="Unassembled WGS sequence"/>
</dbReference>
<sequence>MKIQYRIQNQEIEVVRCFGTDSKIWVPAAIEGMPVTKIAAYAFSARKDKEEEDVLLYETKGVLAFVEEQRVLAGEEVEEVRLPDTLREIGNYIFYGCKNLRTLAFSDSLTQIGSGAFTGCSGLSKLHVHMLTGDKSCVKEILGDLWQRIDVVFSYIDGRRIQLVFPEHYEEAVENTPARILFTQHHGSGNNYRQCFYDKKVDCRKYDELFPVAKARDKIPVLTDLVFSRLCYPAELTESARQSYEQFVRDRQKEVLTYLIEAEKIEELRELSRRRLWTKEGMERGIEAAAGQQKTEVMSFLMQEKHKAFPEQRKKFIL</sequence>
<name>A0ABT2TA37_9FIRM</name>
<keyword evidence="2" id="KW-1185">Reference proteome</keyword>
<gene>
    <name evidence="1" type="ORF">OCV51_04055</name>
</gene>
<dbReference type="InterPro" id="IPR026906">
    <property type="entry name" value="LRR_5"/>
</dbReference>
<organism evidence="1 2">
    <name type="scientific">Faecalicatena acetigenes</name>
    <dbReference type="NCBI Taxonomy" id="2981790"/>
    <lineage>
        <taxon>Bacteria</taxon>
        <taxon>Bacillati</taxon>
        <taxon>Bacillota</taxon>
        <taxon>Clostridia</taxon>
        <taxon>Lachnospirales</taxon>
        <taxon>Lachnospiraceae</taxon>
        <taxon>Faecalicatena</taxon>
    </lineage>
</organism>
<dbReference type="InterPro" id="IPR032675">
    <property type="entry name" value="LRR_dom_sf"/>
</dbReference>
<protein>
    <submittedName>
        <fullName evidence="1">Leucine-rich repeat domain-containing protein</fullName>
    </submittedName>
</protein>
<evidence type="ECO:0000313" key="1">
    <source>
        <dbReference type="EMBL" id="MCU6746841.1"/>
    </source>
</evidence>